<dbReference type="PROSITE" id="PS52016">
    <property type="entry name" value="TONB_DEPENDENT_REC_3"/>
    <property type="match status" value="1"/>
</dbReference>
<dbReference type="OrthoDB" id="183532at2"/>
<reference evidence="16 17" key="1">
    <citation type="submission" date="2018-03" db="EMBL/GenBank/DDBJ databases">
        <authorList>
            <person name="Keele B.F."/>
        </authorList>
    </citation>
    <scope>NUCLEOTIDE SEQUENCE [LARGE SCALE GENOMIC DNA]</scope>
    <source>
        <strain evidence="16 17">D20</strain>
    </source>
</reference>
<dbReference type="InterPro" id="IPR000531">
    <property type="entry name" value="Beta-barrel_TonB"/>
</dbReference>
<dbReference type="Gene3D" id="2.170.130.10">
    <property type="entry name" value="TonB-dependent receptor, plug domain"/>
    <property type="match status" value="1"/>
</dbReference>
<dbReference type="InterPro" id="IPR036942">
    <property type="entry name" value="Beta-barrel_TonB_sf"/>
</dbReference>
<evidence type="ECO:0000259" key="15">
    <source>
        <dbReference type="Pfam" id="PF07715"/>
    </source>
</evidence>
<dbReference type="EMBL" id="PZKC01000019">
    <property type="protein sequence ID" value="PTD95086.1"/>
    <property type="molecule type" value="Genomic_DNA"/>
</dbReference>
<organism evidence="16 17">
    <name type="scientific">Pseudothauera lacus</name>
    <dbReference type="NCBI Taxonomy" id="2136175"/>
    <lineage>
        <taxon>Bacteria</taxon>
        <taxon>Pseudomonadati</taxon>
        <taxon>Pseudomonadota</taxon>
        <taxon>Betaproteobacteria</taxon>
        <taxon>Rhodocyclales</taxon>
        <taxon>Zoogloeaceae</taxon>
        <taxon>Pseudothauera</taxon>
    </lineage>
</organism>
<dbReference type="PANTHER" id="PTHR30069:SF29">
    <property type="entry name" value="HEMOGLOBIN AND HEMOGLOBIN-HAPTOGLOBIN-BINDING PROTEIN 1-RELATED"/>
    <property type="match status" value="1"/>
</dbReference>
<dbReference type="AlphaFoldDB" id="A0A2T4IBJ0"/>
<evidence type="ECO:0000256" key="13">
    <source>
        <dbReference type="SAM" id="SignalP"/>
    </source>
</evidence>
<name>A0A2T4IBJ0_9RHOO</name>
<dbReference type="InterPro" id="IPR012910">
    <property type="entry name" value="Plug_dom"/>
</dbReference>
<feature type="chain" id="PRO_5015587777" evidence="13">
    <location>
        <begin position="26"/>
        <end position="699"/>
    </location>
</feature>
<evidence type="ECO:0000256" key="1">
    <source>
        <dbReference type="ARBA" id="ARBA00004571"/>
    </source>
</evidence>
<accession>A0A2T4IBJ0</accession>
<keyword evidence="17" id="KW-1185">Reference proteome</keyword>
<keyword evidence="8 11" id="KW-0472">Membrane</keyword>
<keyword evidence="3 11" id="KW-0813">Transport</keyword>
<evidence type="ECO:0000313" key="17">
    <source>
        <dbReference type="Proteomes" id="UP000241193"/>
    </source>
</evidence>
<keyword evidence="4 11" id="KW-1134">Transmembrane beta strand</keyword>
<sequence>MSPLPRAIPALVPLALCCAAPPLLAQEAPELSAVIVTTATRSERDITATPAPIQLIDAADIEAMGAATLRDILELSSGLYVAPSGRNLQIRGLGHSDSVYLLDGRRIKGEFSNAYELERISATQIERIEILRGPASVLYGADALGGVINIITRRPRSGLEISLDAQYGANSDGDGSRRTGAVAIRGGSEVLRYALHASALRQRPYAERETTTVTAPQAGVQIPPSTHPNALIRTRLKDHYTVDVDYRDQAAVDTLGGEIEVHPSATLTLALAFNYLQETREGDYVSSRYATTVAGGGGNFIQAANIPARQYDDNERRDLTARADWRPADSLALAYRLHYSRYDKDRVVYALPWADLGYGSREASASSRNRSTLSHLIHDLTATWRPDTAHTVVGGMEHRSNKVDSTAYDADGRTFKSAFLQHEWQLAERFNAVYGARYDDVSVGGSQVSLQAGAVWQAAPLARLRFNYAQGFKAPDDRVLYVDQTNPQGVPMLGAEVIAAARGKTTAHALKPETSETWEVGLAGGNTQWQYGLSLFRSDIEERIEQVREGSAPLTYNTFRNISAARIRGIEAEGSWRIRHNLRARIGLTRLRTENLDTGARLLATPHTLANLSVDYTPTQHWMLQAIVRHTGSQDYSGTTATERADAYTLVNLKASYLPPSSPGLEIYGGINNIFDEKIDTALGSDPGPYLYAGIRYRF</sequence>
<dbReference type="GO" id="GO:0009279">
    <property type="term" value="C:cell outer membrane"/>
    <property type="evidence" value="ECO:0007669"/>
    <property type="project" value="UniProtKB-SubCell"/>
</dbReference>
<feature type="domain" description="TonB-dependent receptor plug" evidence="15">
    <location>
        <begin position="47"/>
        <end position="147"/>
    </location>
</feature>
<evidence type="ECO:0000259" key="14">
    <source>
        <dbReference type="Pfam" id="PF00593"/>
    </source>
</evidence>
<dbReference type="Proteomes" id="UP000241193">
    <property type="component" value="Unassembled WGS sequence"/>
</dbReference>
<reference evidence="16 17" key="2">
    <citation type="submission" date="2018-04" db="EMBL/GenBank/DDBJ databases">
        <title>Thauera lacus sp. nov., isolated from an saline lake in Inner Mongolia, China.</title>
        <authorList>
            <person name="Liang Q.-Y."/>
        </authorList>
    </citation>
    <scope>NUCLEOTIDE SEQUENCE [LARGE SCALE GENOMIC DNA]</scope>
    <source>
        <strain evidence="16 17">D20</strain>
    </source>
</reference>
<keyword evidence="7 12" id="KW-0798">TonB box</keyword>
<dbReference type="PANTHER" id="PTHR30069">
    <property type="entry name" value="TONB-DEPENDENT OUTER MEMBRANE RECEPTOR"/>
    <property type="match status" value="1"/>
</dbReference>
<comment type="caution">
    <text evidence="16">The sequence shown here is derived from an EMBL/GenBank/DDBJ whole genome shotgun (WGS) entry which is preliminary data.</text>
</comment>
<keyword evidence="5 11" id="KW-0812">Transmembrane</keyword>
<feature type="signal peptide" evidence="13">
    <location>
        <begin position="1"/>
        <end position="25"/>
    </location>
</feature>
<evidence type="ECO:0000256" key="3">
    <source>
        <dbReference type="ARBA" id="ARBA00022448"/>
    </source>
</evidence>
<feature type="domain" description="TonB-dependent receptor-like beta-barrel" evidence="14">
    <location>
        <begin position="273"/>
        <end position="674"/>
    </location>
</feature>
<keyword evidence="9 16" id="KW-0675">Receptor</keyword>
<keyword evidence="6 13" id="KW-0732">Signal</keyword>
<dbReference type="Pfam" id="PF07715">
    <property type="entry name" value="Plug"/>
    <property type="match status" value="1"/>
</dbReference>
<dbReference type="RefSeq" id="WP_107494755.1">
    <property type="nucleotide sequence ID" value="NZ_PZKC01000019.1"/>
</dbReference>
<evidence type="ECO:0000256" key="12">
    <source>
        <dbReference type="RuleBase" id="RU003357"/>
    </source>
</evidence>
<dbReference type="CDD" id="cd01347">
    <property type="entry name" value="ligand_gated_channel"/>
    <property type="match status" value="1"/>
</dbReference>
<evidence type="ECO:0000256" key="6">
    <source>
        <dbReference type="ARBA" id="ARBA00022729"/>
    </source>
</evidence>
<dbReference type="SUPFAM" id="SSF56935">
    <property type="entry name" value="Porins"/>
    <property type="match status" value="1"/>
</dbReference>
<evidence type="ECO:0000313" key="16">
    <source>
        <dbReference type="EMBL" id="PTD95086.1"/>
    </source>
</evidence>
<dbReference type="InterPro" id="IPR039426">
    <property type="entry name" value="TonB-dep_rcpt-like"/>
</dbReference>
<evidence type="ECO:0000256" key="9">
    <source>
        <dbReference type="ARBA" id="ARBA00023170"/>
    </source>
</evidence>
<evidence type="ECO:0000256" key="2">
    <source>
        <dbReference type="ARBA" id="ARBA00009810"/>
    </source>
</evidence>
<evidence type="ECO:0000256" key="10">
    <source>
        <dbReference type="ARBA" id="ARBA00023237"/>
    </source>
</evidence>
<dbReference type="Pfam" id="PF00593">
    <property type="entry name" value="TonB_dep_Rec_b-barrel"/>
    <property type="match status" value="1"/>
</dbReference>
<comment type="similarity">
    <text evidence="2 11 12">Belongs to the TonB-dependent receptor family.</text>
</comment>
<evidence type="ECO:0000256" key="7">
    <source>
        <dbReference type="ARBA" id="ARBA00023077"/>
    </source>
</evidence>
<evidence type="ECO:0000256" key="5">
    <source>
        <dbReference type="ARBA" id="ARBA00022692"/>
    </source>
</evidence>
<keyword evidence="10 11" id="KW-0998">Cell outer membrane</keyword>
<comment type="subcellular location">
    <subcellularLocation>
        <location evidence="1 11">Cell outer membrane</location>
        <topology evidence="1 11">Multi-pass membrane protein</topology>
    </subcellularLocation>
</comment>
<dbReference type="GO" id="GO:0015344">
    <property type="term" value="F:siderophore uptake transmembrane transporter activity"/>
    <property type="evidence" value="ECO:0007669"/>
    <property type="project" value="TreeGrafter"/>
</dbReference>
<dbReference type="InterPro" id="IPR037066">
    <property type="entry name" value="Plug_dom_sf"/>
</dbReference>
<dbReference type="Gene3D" id="2.40.170.20">
    <property type="entry name" value="TonB-dependent receptor, beta-barrel domain"/>
    <property type="match status" value="1"/>
</dbReference>
<protein>
    <submittedName>
        <fullName evidence="16">TonB-dependent receptor</fullName>
    </submittedName>
</protein>
<proteinExistence type="inferred from homology"/>
<gene>
    <name evidence="16" type="ORF">C8261_16095</name>
</gene>
<evidence type="ECO:0000256" key="8">
    <source>
        <dbReference type="ARBA" id="ARBA00023136"/>
    </source>
</evidence>
<evidence type="ECO:0000256" key="4">
    <source>
        <dbReference type="ARBA" id="ARBA00022452"/>
    </source>
</evidence>
<dbReference type="GO" id="GO:0044718">
    <property type="term" value="P:siderophore transmembrane transport"/>
    <property type="evidence" value="ECO:0007669"/>
    <property type="project" value="TreeGrafter"/>
</dbReference>
<evidence type="ECO:0000256" key="11">
    <source>
        <dbReference type="PROSITE-ProRule" id="PRU01360"/>
    </source>
</evidence>